<keyword evidence="2" id="KW-1133">Transmembrane helix</keyword>
<keyword evidence="2" id="KW-0812">Transmembrane</keyword>
<accession>A0ABV5DWF4</accession>
<dbReference type="EMBL" id="JAYMRS010000004">
    <property type="protein sequence ID" value="MFB8768920.1"/>
    <property type="molecule type" value="Genomic_DNA"/>
</dbReference>
<evidence type="ECO:0000256" key="2">
    <source>
        <dbReference type="SAM" id="Phobius"/>
    </source>
</evidence>
<evidence type="ECO:0000256" key="1">
    <source>
        <dbReference type="SAM" id="MobiDB-lite"/>
    </source>
</evidence>
<evidence type="ECO:0000313" key="3">
    <source>
        <dbReference type="EMBL" id="MFB8768920.1"/>
    </source>
</evidence>
<organism evidence="3 4">
    <name type="scientific">Nocardiopsis alba</name>
    <dbReference type="NCBI Taxonomy" id="53437"/>
    <lineage>
        <taxon>Bacteria</taxon>
        <taxon>Bacillati</taxon>
        <taxon>Actinomycetota</taxon>
        <taxon>Actinomycetes</taxon>
        <taxon>Streptosporangiales</taxon>
        <taxon>Nocardiopsidaceae</taxon>
        <taxon>Nocardiopsis</taxon>
    </lineage>
</organism>
<proteinExistence type="predicted"/>
<name>A0ABV5DWF4_9ACTN</name>
<keyword evidence="4" id="KW-1185">Reference proteome</keyword>
<feature type="compositionally biased region" description="Basic residues" evidence="1">
    <location>
        <begin position="98"/>
        <end position="108"/>
    </location>
</feature>
<feature type="region of interest" description="Disordered" evidence="1">
    <location>
        <begin position="73"/>
        <end position="108"/>
    </location>
</feature>
<dbReference type="Proteomes" id="UP001585053">
    <property type="component" value="Unassembled WGS sequence"/>
</dbReference>
<comment type="caution">
    <text evidence="3">The sequence shown here is derived from an EMBL/GenBank/DDBJ whole genome shotgun (WGS) entry which is preliminary data.</text>
</comment>
<feature type="transmembrane region" description="Helical" evidence="2">
    <location>
        <begin position="115"/>
        <end position="135"/>
    </location>
</feature>
<gene>
    <name evidence="3" type="ORF">VSQ78_14515</name>
</gene>
<protein>
    <recommendedName>
        <fullName evidence="5">DUF3040 domain-containing protein</fullName>
    </recommendedName>
</protein>
<sequence length="136" mass="15268">MTAVETRVRAVLDAPRGRRFSRTPMVAGRRPAFPESPLARERRLLRQMADNPRVAHRIEHGILPQWMDVARERREREAAAMNTATPPPLPPQPPTAPRRARGRHRAPSRWGRRQALLLGVLSVLGAMIAPVLGSFP</sequence>
<dbReference type="RefSeq" id="WP_376737432.1">
    <property type="nucleotide sequence ID" value="NZ_JAYMRS010000004.1"/>
</dbReference>
<evidence type="ECO:0000313" key="4">
    <source>
        <dbReference type="Proteomes" id="UP001585053"/>
    </source>
</evidence>
<keyword evidence="2" id="KW-0472">Membrane</keyword>
<evidence type="ECO:0008006" key="5">
    <source>
        <dbReference type="Google" id="ProtNLM"/>
    </source>
</evidence>
<reference evidence="3 4" key="1">
    <citation type="submission" date="2024-01" db="EMBL/GenBank/DDBJ databases">
        <title>Genome mining of biosynthetic gene clusters to explore secondary metabolites of Streptomyces sp.</title>
        <authorList>
            <person name="Baig A."/>
            <person name="Ajitkumar Shintre N."/>
            <person name="Kumar H."/>
            <person name="Anbarasu A."/>
            <person name="Ramaiah S."/>
        </authorList>
    </citation>
    <scope>NUCLEOTIDE SEQUENCE [LARGE SCALE GENOMIC DNA]</scope>
    <source>
        <strain evidence="3 4">A01</strain>
    </source>
</reference>
<feature type="compositionally biased region" description="Pro residues" evidence="1">
    <location>
        <begin position="85"/>
        <end position="96"/>
    </location>
</feature>